<accession>A0AAN6WCI0</accession>
<dbReference type="Proteomes" id="UP001302321">
    <property type="component" value="Unassembled WGS sequence"/>
</dbReference>
<dbReference type="EMBL" id="MU866161">
    <property type="protein sequence ID" value="KAK4177572.1"/>
    <property type="molecule type" value="Genomic_DNA"/>
</dbReference>
<dbReference type="Gene3D" id="3.40.50.1110">
    <property type="entry name" value="SGNH hydrolase"/>
    <property type="match status" value="1"/>
</dbReference>
<gene>
    <name evidence="5" type="ORF">QBC36DRAFT_128633</name>
</gene>
<feature type="signal peptide" evidence="3">
    <location>
        <begin position="1"/>
        <end position="22"/>
    </location>
</feature>
<evidence type="ECO:0000313" key="6">
    <source>
        <dbReference type="Proteomes" id="UP001302321"/>
    </source>
</evidence>
<protein>
    <submittedName>
        <fullName evidence="5">Family 3 putative carbohydrate esterase</fullName>
    </submittedName>
</protein>
<dbReference type="InterPro" id="IPR013830">
    <property type="entry name" value="SGNH_hydro"/>
</dbReference>
<reference evidence="5" key="2">
    <citation type="submission" date="2023-05" db="EMBL/GenBank/DDBJ databases">
        <authorList>
            <consortium name="Lawrence Berkeley National Laboratory"/>
            <person name="Steindorff A."/>
            <person name="Hensen N."/>
            <person name="Bonometti L."/>
            <person name="Westerberg I."/>
            <person name="Brannstrom I.O."/>
            <person name="Guillou S."/>
            <person name="Cros-Aarteil S."/>
            <person name="Calhoun S."/>
            <person name="Haridas S."/>
            <person name="Kuo A."/>
            <person name="Mondo S."/>
            <person name="Pangilinan J."/>
            <person name="Riley R."/>
            <person name="Labutti K."/>
            <person name="Andreopoulos B."/>
            <person name="Lipzen A."/>
            <person name="Chen C."/>
            <person name="Yanf M."/>
            <person name="Daum C."/>
            <person name="Ng V."/>
            <person name="Clum A."/>
            <person name="Ohm R."/>
            <person name="Martin F."/>
            <person name="Silar P."/>
            <person name="Natvig D."/>
            <person name="Lalanne C."/>
            <person name="Gautier V."/>
            <person name="Ament-Velasquez S.L."/>
            <person name="Kruys A."/>
            <person name="Hutchinson M.I."/>
            <person name="Powell A.J."/>
            <person name="Barry K."/>
            <person name="Miller A.N."/>
            <person name="Grigoriev I.V."/>
            <person name="Debuchy R."/>
            <person name="Gladieux P."/>
            <person name="Thoren M.H."/>
            <person name="Johannesson H."/>
        </authorList>
    </citation>
    <scope>NUCLEOTIDE SEQUENCE</scope>
    <source>
        <strain evidence="5">CBS 892.96</strain>
    </source>
</reference>
<name>A0AAN6WCI0_9PEZI</name>
<sequence length="595" mass="64782">MWPAQAVIGAITTLLSLQVGQFGPDSISGNSTSSWHTFLAKRTAKDFFLRVMPLGASITEGVGSSDGHGYRDLLRAQLHIQGWDVNMVGSKQNGRFEDNENEGHPGRTITQVRGEFNKTGKALMPNLVLLNAGTNDCIRQIDTNNAGARLKALIDDVFTTIPGVTVILSTLAPSRKNDSCSADLSQQYRNLVANTYRGNPRIGMADFHSAINMNDHLHPDGIHPNDAGYAIFTSLWMDAIRKLEDQIQPPAPVIDDGPADVPRPSPPSAPPPPNERECNRTPETVVDGTYVHEQVEKGILGSAKIPKRVNGMETNPLQVFFANVVVMNNFFKRGEELEDRIAVYDDGGDKSRYLLSQNRAGGNFETDTMEFSVGIDCDVSRGARVTFADLNNDGLDDFFCVNTKAGVSVSLNRGGRPPRFESIGQVIPDQEGFTADDVRIAQIDGDGRADYCLIKADSSIDCILQSEQGEFKGSFELAFDKLPGIDKSRIVLGDINGDFRSDYMRIGENGNILAFINSGMGRNNAPEWRDAGIITQGGLGVMPPDLIKFGRIFGSSKLDYIYLDENGGNYDVNVWQNTGKGGTVHVTEGSSDCPP</sequence>
<evidence type="ECO:0000259" key="4">
    <source>
        <dbReference type="Pfam" id="PF13472"/>
    </source>
</evidence>
<dbReference type="Pfam" id="PF13517">
    <property type="entry name" value="FG-GAP_3"/>
    <property type="match status" value="1"/>
</dbReference>
<dbReference type="PANTHER" id="PTHR30383">
    <property type="entry name" value="THIOESTERASE 1/PROTEASE 1/LYSOPHOSPHOLIPASE L1"/>
    <property type="match status" value="1"/>
</dbReference>
<dbReference type="SUPFAM" id="SSF69318">
    <property type="entry name" value="Integrin alpha N-terminal domain"/>
    <property type="match status" value="1"/>
</dbReference>
<reference evidence="5" key="1">
    <citation type="journal article" date="2023" name="Mol. Phylogenet. Evol.">
        <title>Genome-scale phylogeny and comparative genomics of the fungal order Sordariales.</title>
        <authorList>
            <person name="Hensen N."/>
            <person name="Bonometti L."/>
            <person name="Westerberg I."/>
            <person name="Brannstrom I.O."/>
            <person name="Guillou S."/>
            <person name="Cros-Aarteil S."/>
            <person name="Calhoun S."/>
            <person name="Haridas S."/>
            <person name="Kuo A."/>
            <person name="Mondo S."/>
            <person name="Pangilinan J."/>
            <person name="Riley R."/>
            <person name="LaButti K."/>
            <person name="Andreopoulos B."/>
            <person name="Lipzen A."/>
            <person name="Chen C."/>
            <person name="Yan M."/>
            <person name="Daum C."/>
            <person name="Ng V."/>
            <person name="Clum A."/>
            <person name="Steindorff A."/>
            <person name="Ohm R.A."/>
            <person name="Martin F."/>
            <person name="Silar P."/>
            <person name="Natvig D.O."/>
            <person name="Lalanne C."/>
            <person name="Gautier V."/>
            <person name="Ament-Velasquez S.L."/>
            <person name="Kruys A."/>
            <person name="Hutchinson M.I."/>
            <person name="Powell A.J."/>
            <person name="Barry K."/>
            <person name="Miller A.N."/>
            <person name="Grigoriev I.V."/>
            <person name="Debuchy R."/>
            <person name="Gladieux P."/>
            <person name="Hiltunen Thoren M."/>
            <person name="Johannesson H."/>
        </authorList>
    </citation>
    <scope>NUCLEOTIDE SEQUENCE</scope>
    <source>
        <strain evidence="5">CBS 892.96</strain>
    </source>
</reference>
<dbReference type="CDD" id="cd01833">
    <property type="entry name" value="XynB_like"/>
    <property type="match status" value="1"/>
</dbReference>
<dbReference type="PANTHER" id="PTHR30383:SF31">
    <property type="entry name" value="SGNH HYDROLASE-TYPE ESTERASE DOMAIN-CONTAINING PROTEIN-RELATED"/>
    <property type="match status" value="1"/>
</dbReference>
<dbReference type="InterPro" id="IPR051532">
    <property type="entry name" value="Ester_Hydrolysis_Enzymes"/>
</dbReference>
<proteinExistence type="predicted"/>
<evidence type="ECO:0000313" key="5">
    <source>
        <dbReference type="EMBL" id="KAK4177572.1"/>
    </source>
</evidence>
<keyword evidence="6" id="KW-1185">Reference proteome</keyword>
<feature type="region of interest" description="Disordered" evidence="2">
    <location>
        <begin position="249"/>
        <end position="281"/>
    </location>
</feature>
<feature type="domain" description="SGNH hydrolase-type esterase" evidence="4">
    <location>
        <begin position="54"/>
        <end position="231"/>
    </location>
</feature>
<evidence type="ECO:0000256" key="1">
    <source>
        <dbReference type="ARBA" id="ARBA00022729"/>
    </source>
</evidence>
<dbReference type="AlphaFoldDB" id="A0AAN6WCI0"/>
<dbReference type="Pfam" id="PF13472">
    <property type="entry name" value="Lipase_GDSL_2"/>
    <property type="match status" value="1"/>
</dbReference>
<dbReference type="InterPro" id="IPR036514">
    <property type="entry name" value="SGNH_hydro_sf"/>
</dbReference>
<feature type="chain" id="PRO_5043038693" evidence="3">
    <location>
        <begin position="23"/>
        <end position="595"/>
    </location>
</feature>
<comment type="caution">
    <text evidence="5">The sequence shown here is derived from an EMBL/GenBank/DDBJ whole genome shotgun (WGS) entry which is preliminary data.</text>
</comment>
<evidence type="ECO:0000256" key="2">
    <source>
        <dbReference type="SAM" id="MobiDB-lite"/>
    </source>
</evidence>
<organism evidence="5 6">
    <name type="scientific">Triangularia setosa</name>
    <dbReference type="NCBI Taxonomy" id="2587417"/>
    <lineage>
        <taxon>Eukaryota</taxon>
        <taxon>Fungi</taxon>
        <taxon>Dikarya</taxon>
        <taxon>Ascomycota</taxon>
        <taxon>Pezizomycotina</taxon>
        <taxon>Sordariomycetes</taxon>
        <taxon>Sordariomycetidae</taxon>
        <taxon>Sordariales</taxon>
        <taxon>Podosporaceae</taxon>
        <taxon>Triangularia</taxon>
    </lineage>
</organism>
<dbReference type="GO" id="GO:0004622">
    <property type="term" value="F:phosphatidylcholine lysophospholipase activity"/>
    <property type="evidence" value="ECO:0007669"/>
    <property type="project" value="TreeGrafter"/>
</dbReference>
<keyword evidence="1 3" id="KW-0732">Signal</keyword>
<feature type="compositionally biased region" description="Pro residues" evidence="2">
    <location>
        <begin position="261"/>
        <end position="273"/>
    </location>
</feature>
<evidence type="ECO:0000256" key="3">
    <source>
        <dbReference type="SAM" id="SignalP"/>
    </source>
</evidence>
<dbReference type="InterPro" id="IPR028994">
    <property type="entry name" value="Integrin_alpha_N"/>
</dbReference>
<dbReference type="InterPro" id="IPR013517">
    <property type="entry name" value="FG-GAP"/>
</dbReference>
<dbReference type="SUPFAM" id="SSF52266">
    <property type="entry name" value="SGNH hydrolase"/>
    <property type="match status" value="1"/>
</dbReference>